<accession>A0ABD3NVT3</accession>
<evidence type="ECO:0000313" key="2">
    <source>
        <dbReference type="Proteomes" id="UP001530400"/>
    </source>
</evidence>
<gene>
    <name evidence="1" type="ORF">ACHAWO_011219</name>
</gene>
<reference evidence="1 2" key="1">
    <citation type="submission" date="2024-10" db="EMBL/GenBank/DDBJ databases">
        <title>Updated reference genomes for cyclostephanoid diatoms.</title>
        <authorList>
            <person name="Roberts W.R."/>
            <person name="Alverson A.J."/>
        </authorList>
    </citation>
    <scope>NUCLEOTIDE SEQUENCE [LARGE SCALE GENOMIC DNA]</scope>
    <source>
        <strain evidence="1 2">AJA010-31</strain>
    </source>
</reference>
<protein>
    <submittedName>
        <fullName evidence="1">Uncharacterized protein</fullName>
    </submittedName>
</protein>
<dbReference type="Proteomes" id="UP001530400">
    <property type="component" value="Unassembled WGS sequence"/>
</dbReference>
<name>A0ABD3NVT3_9STRA</name>
<keyword evidence="2" id="KW-1185">Reference proteome</keyword>
<evidence type="ECO:0000313" key="1">
    <source>
        <dbReference type="EMBL" id="KAL3779384.1"/>
    </source>
</evidence>
<comment type="caution">
    <text evidence="1">The sequence shown here is derived from an EMBL/GenBank/DDBJ whole genome shotgun (WGS) entry which is preliminary data.</text>
</comment>
<dbReference type="AlphaFoldDB" id="A0ABD3NVT3"/>
<proteinExistence type="predicted"/>
<organism evidence="1 2">
    <name type="scientific">Cyclotella atomus</name>
    <dbReference type="NCBI Taxonomy" id="382360"/>
    <lineage>
        <taxon>Eukaryota</taxon>
        <taxon>Sar</taxon>
        <taxon>Stramenopiles</taxon>
        <taxon>Ochrophyta</taxon>
        <taxon>Bacillariophyta</taxon>
        <taxon>Coscinodiscophyceae</taxon>
        <taxon>Thalassiosirophycidae</taxon>
        <taxon>Stephanodiscales</taxon>
        <taxon>Stephanodiscaceae</taxon>
        <taxon>Cyclotella</taxon>
    </lineage>
</organism>
<sequence length="60" mass="6652">MTVKKSEKVSGYIHALSICIGKSCGLVTDRGRGSATMSNEEFDSWFGARDWQTITICSKY</sequence>
<dbReference type="EMBL" id="JALLPJ020000936">
    <property type="protein sequence ID" value="KAL3779384.1"/>
    <property type="molecule type" value="Genomic_DNA"/>
</dbReference>